<evidence type="ECO:0000256" key="1">
    <source>
        <dbReference type="SAM" id="Phobius"/>
    </source>
</evidence>
<sequence>MPHDFTFLFLTSSRDPGIIPRNKEAPEAEGLDMLSKTKLPVTKDSMSNSVRLVCFTVLHAPLTAQHATTVSKDLITTVNGWDNLRNYPYFIGFISTSTLLCLYVSWVSMLEVHGKMLLMVIMDDIKLILCICIASKY</sequence>
<reference evidence="2 3" key="1">
    <citation type="submission" date="2021-05" db="EMBL/GenBank/DDBJ databases">
        <title>Genome Assembly of Synthetic Allotetraploid Brassica napus Reveals Homoeologous Exchanges between Subgenomes.</title>
        <authorList>
            <person name="Davis J.T."/>
        </authorList>
    </citation>
    <scope>NUCLEOTIDE SEQUENCE [LARGE SCALE GENOMIC DNA]</scope>
    <source>
        <strain evidence="3">cv. Da-Ae</strain>
        <tissue evidence="2">Seedling</tissue>
    </source>
</reference>
<organism evidence="2 3">
    <name type="scientific">Brassica napus</name>
    <name type="common">Rape</name>
    <dbReference type="NCBI Taxonomy" id="3708"/>
    <lineage>
        <taxon>Eukaryota</taxon>
        <taxon>Viridiplantae</taxon>
        <taxon>Streptophyta</taxon>
        <taxon>Embryophyta</taxon>
        <taxon>Tracheophyta</taxon>
        <taxon>Spermatophyta</taxon>
        <taxon>Magnoliopsida</taxon>
        <taxon>eudicotyledons</taxon>
        <taxon>Gunneridae</taxon>
        <taxon>Pentapetalae</taxon>
        <taxon>rosids</taxon>
        <taxon>malvids</taxon>
        <taxon>Brassicales</taxon>
        <taxon>Brassicaceae</taxon>
        <taxon>Brassiceae</taxon>
        <taxon>Brassica</taxon>
    </lineage>
</organism>
<proteinExistence type="predicted"/>
<feature type="transmembrane region" description="Helical" evidence="1">
    <location>
        <begin position="89"/>
        <end position="110"/>
    </location>
</feature>
<evidence type="ECO:0000313" key="2">
    <source>
        <dbReference type="EMBL" id="KAH0887126.1"/>
    </source>
</evidence>
<name>A0ABQ8A3Q1_BRANA</name>
<evidence type="ECO:0000313" key="3">
    <source>
        <dbReference type="Proteomes" id="UP000824890"/>
    </source>
</evidence>
<gene>
    <name evidence="2" type="ORF">HID58_063222</name>
</gene>
<keyword evidence="3" id="KW-1185">Reference proteome</keyword>
<keyword evidence="1" id="KW-1133">Transmembrane helix</keyword>
<evidence type="ECO:0008006" key="4">
    <source>
        <dbReference type="Google" id="ProtNLM"/>
    </source>
</evidence>
<comment type="caution">
    <text evidence="2">The sequence shown here is derived from an EMBL/GenBank/DDBJ whole genome shotgun (WGS) entry which is preliminary data.</text>
</comment>
<dbReference type="EMBL" id="JAGKQM010000014">
    <property type="protein sequence ID" value="KAH0887126.1"/>
    <property type="molecule type" value="Genomic_DNA"/>
</dbReference>
<keyword evidence="1" id="KW-0812">Transmembrane</keyword>
<protein>
    <recommendedName>
        <fullName evidence="4">CASP-like protein</fullName>
    </recommendedName>
</protein>
<accession>A0ABQ8A3Q1</accession>
<dbReference type="Proteomes" id="UP000824890">
    <property type="component" value="Unassembled WGS sequence"/>
</dbReference>
<keyword evidence="1" id="KW-0472">Membrane</keyword>